<protein>
    <submittedName>
        <fullName evidence="1">Uncharacterized protein</fullName>
    </submittedName>
</protein>
<dbReference type="EMBL" id="JACZEP010000017">
    <property type="protein sequence ID" value="MBE1208141.1"/>
    <property type="molecule type" value="Genomic_DNA"/>
</dbReference>
<comment type="caution">
    <text evidence="1">The sequence shown here is derived from an EMBL/GenBank/DDBJ whole genome shotgun (WGS) entry which is preliminary data.</text>
</comment>
<proteinExistence type="predicted"/>
<accession>A0ABR9GWT6</accession>
<name>A0ABR9GWT6_9HYPH</name>
<sequence length="97" mass="10764">MLVICVDDAKQNALGVKEIVRGHVYTVRAVTEPDVLLLTIFGRPLDELGILLVEVLRPSNDPELGEIPFGAYRFRPVDEKRLAVLRKAQAPTDEVLA</sequence>
<organism evidence="1 2">
    <name type="scientific">Aminobacter carboxidus</name>
    <dbReference type="NCBI Taxonomy" id="376165"/>
    <lineage>
        <taxon>Bacteria</taxon>
        <taxon>Pseudomonadati</taxon>
        <taxon>Pseudomonadota</taxon>
        <taxon>Alphaproteobacteria</taxon>
        <taxon>Hyphomicrobiales</taxon>
        <taxon>Phyllobacteriaceae</taxon>
        <taxon>Aminobacter</taxon>
    </lineage>
</organism>
<dbReference type="Proteomes" id="UP000598227">
    <property type="component" value="Unassembled WGS sequence"/>
</dbReference>
<gene>
    <name evidence="1" type="ORF">IHE39_28000</name>
</gene>
<reference evidence="1 2" key="1">
    <citation type="submission" date="2020-09" db="EMBL/GenBank/DDBJ databases">
        <title>Draft Genome Sequence of Aminobacter carboxidus type strain DSM 1086, a soil Gram-negative carboxydobacterium.</title>
        <authorList>
            <person name="Turrini P."/>
            <person name="Tescari M."/>
            <person name="Artuso I."/>
            <person name="Lugli G.A."/>
            <person name="Frangipani E."/>
            <person name="Ventura M."/>
            <person name="Visca P."/>
        </authorList>
    </citation>
    <scope>NUCLEOTIDE SEQUENCE [LARGE SCALE GENOMIC DNA]</scope>
    <source>
        <strain evidence="1 2">DSM 1086</strain>
    </source>
</reference>
<keyword evidence="2" id="KW-1185">Reference proteome</keyword>
<evidence type="ECO:0000313" key="1">
    <source>
        <dbReference type="EMBL" id="MBE1208141.1"/>
    </source>
</evidence>
<evidence type="ECO:0000313" key="2">
    <source>
        <dbReference type="Proteomes" id="UP000598227"/>
    </source>
</evidence>
<dbReference type="RefSeq" id="WP_192568814.1">
    <property type="nucleotide sequence ID" value="NZ_JACZEP010000017.1"/>
</dbReference>